<comment type="subcellular location">
    <subcellularLocation>
        <location evidence="1">Nucleus</location>
    </subcellularLocation>
</comment>
<evidence type="ECO:0000259" key="7">
    <source>
        <dbReference type="PROSITE" id="PS50066"/>
    </source>
</evidence>
<proteinExistence type="predicted"/>
<dbReference type="OrthoDB" id="1306256at2759"/>
<dbReference type="InterPro" id="IPR002100">
    <property type="entry name" value="TF_MADSbox"/>
</dbReference>
<keyword evidence="2" id="KW-0805">Transcription regulation</keyword>
<evidence type="ECO:0000256" key="4">
    <source>
        <dbReference type="ARBA" id="ARBA00023163"/>
    </source>
</evidence>
<dbReference type="EMBL" id="CAMAPE010000046">
    <property type="protein sequence ID" value="CAH9104516.1"/>
    <property type="molecule type" value="Genomic_DNA"/>
</dbReference>
<evidence type="ECO:0000256" key="6">
    <source>
        <dbReference type="SAM" id="MobiDB-lite"/>
    </source>
</evidence>
<keyword evidence="4" id="KW-0804">Transcription</keyword>
<comment type="caution">
    <text evidence="8">The sequence shown here is derived from an EMBL/GenBank/DDBJ whole genome shotgun (WGS) entry which is preliminary data.</text>
</comment>
<feature type="compositionally biased region" description="Low complexity" evidence="6">
    <location>
        <begin position="159"/>
        <end position="174"/>
    </location>
</feature>
<organism evidence="8 9">
    <name type="scientific">Cuscuta europaea</name>
    <name type="common">European dodder</name>
    <dbReference type="NCBI Taxonomy" id="41803"/>
    <lineage>
        <taxon>Eukaryota</taxon>
        <taxon>Viridiplantae</taxon>
        <taxon>Streptophyta</taxon>
        <taxon>Embryophyta</taxon>
        <taxon>Tracheophyta</taxon>
        <taxon>Spermatophyta</taxon>
        <taxon>Magnoliopsida</taxon>
        <taxon>eudicotyledons</taxon>
        <taxon>Gunneridae</taxon>
        <taxon>Pentapetalae</taxon>
        <taxon>asterids</taxon>
        <taxon>lamiids</taxon>
        <taxon>Solanales</taxon>
        <taxon>Convolvulaceae</taxon>
        <taxon>Cuscuteae</taxon>
        <taxon>Cuscuta</taxon>
        <taxon>Cuscuta subgen. Cuscuta</taxon>
    </lineage>
</organism>
<dbReference type="PANTHER" id="PTHR11945:SF534">
    <property type="entry name" value="MYOCYTE-SPECIFIC ENHANCER FACTOR 2"/>
    <property type="match status" value="1"/>
</dbReference>
<dbReference type="PANTHER" id="PTHR11945">
    <property type="entry name" value="MADS BOX PROTEIN"/>
    <property type="match status" value="1"/>
</dbReference>
<reference evidence="8" key="1">
    <citation type="submission" date="2022-07" db="EMBL/GenBank/DDBJ databases">
        <authorList>
            <person name="Macas J."/>
            <person name="Novak P."/>
            <person name="Neumann P."/>
        </authorList>
    </citation>
    <scope>NUCLEOTIDE SEQUENCE</scope>
</reference>
<dbReference type="GO" id="GO:0045893">
    <property type="term" value="P:positive regulation of DNA-templated transcription"/>
    <property type="evidence" value="ECO:0007669"/>
    <property type="project" value="UniProtKB-ARBA"/>
</dbReference>
<evidence type="ECO:0000313" key="8">
    <source>
        <dbReference type="EMBL" id="CAH9104516.1"/>
    </source>
</evidence>
<gene>
    <name evidence="8" type="ORF">CEURO_LOCUS16559</name>
</gene>
<sequence length="236" mass="25892">MEAAAAAWRGRSKGRQKIEMKVIECENSRAVTFSKRKRTLFDKATRFSSSTGSTIAIFFTSSKGFMHAFGSTCLHSIIDHFRARRRQEQEDGPPAAAAQPLLQQILETDDISPFFCPPPFDPSNSDHVRAAYDWIDNCCRKVNARMQQLSSSLSPALKGGFDNNNNTNDNNNGGAIRLIDDDDRRKAAAAASVPSSSAAPLFDLNVTPNSAPDDDDDDDAGAPKRCYLFNLNVEPT</sequence>
<accession>A0A9P0ZJ01</accession>
<protein>
    <recommendedName>
        <fullName evidence="7">MADS-box domain-containing protein</fullName>
    </recommendedName>
</protein>
<dbReference type="SMART" id="SM00432">
    <property type="entry name" value="MADS"/>
    <property type="match status" value="1"/>
</dbReference>
<dbReference type="PROSITE" id="PS50066">
    <property type="entry name" value="MADS_BOX_2"/>
    <property type="match status" value="1"/>
</dbReference>
<dbReference type="AlphaFoldDB" id="A0A9P0ZJ01"/>
<feature type="compositionally biased region" description="Low complexity" evidence="6">
    <location>
        <begin position="188"/>
        <end position="200"/>
    </location>
</feature>
<evidence type="ECO:0000256" key="5">
    <source>
        <dbReference type="ARBA" id="ARBA00023242"/>
    </source>
</evidence>
<evidence type="ECO:0000256" key="1">
    <source>
        <dbReference type="ARBA" id="ARBA00004123"/>
    </source>
</evidence>
<dbReference type="InterPro" id="IPR036879">
    <property type="entry name" value="TF_MADSbox_sf"/>
</dbReference>
<evidence type="ECO:0000256" key="2">
    <source>
        <dbReference type="ARBA" id="ARBA00023015"/>
    </source>
</evidence>
<name>A0A9P0ZJ01_CUSEU</name>
<dbReference type="PRINTS" id="PR00404">
    <property type="entry name" value="MADSDOMAIN"/>
</dbReference>
<evidence type="ECO:0000256" key="3">
    <source>
        <dbReference type="ARBA" id="ARBA00023125"/>
    </source>
</evidence>
<dbReference type="Proteomes" id="UP001152484">
    <property type="component" value="Unassembled WGS sequence"/>
</dbReference>
<dbReference type="GO" id="GO:0000981">
    <property type="term" value="F:DNA-binding transcription factor activity, RNA polymerase II-specific"/>
    <property type="evidence" value="ECO:0007669"/>
    <property type="project" value="TreeGrafter"/>
</dbReference>
<dbReference type="SUPFAM" id="SSF55455">
    <property type="entry name" value="SRF-like"/>
    <property type="match status" value="1"/>
</dbReference>
<feature type="region of interest" description="Disordered" evidence="6">
    <location>
        <begin position="154"/>
        <end position="223"/>
    </location>
</feature>
<feature type="domain" description="MADS-box" evidence="7">
    <location>
        <begin position="13"/>
        <end position="73"/>
    </location>
</feature>
<dbReference type="GO" id="GO:0005634">
    <property type="term" value="C:nucleus"/>
    <property type="evidence" value="ECO:0007669"/>
    <property type="project" value="UniProtKB-SubCell"/>
</dbReference>
<keyword evidence="3" id="KW-0238">DNA-binding</keyword>
<dbReference type="Gene3D" id="3.40.1810.10">
    <property type="entry name" value="Transcription factor, MADS-box"/>
    <property type="match status" value="1"/>
</dbReference>
<keyword evidence="9" id="KW-1185">Reference proteome</keyword>
<keyword evidence="5" id="KW-0539">Nucleus</keyword>
<evidence type="ECO:0000313" key="9">
    <source>
        <dbReference type="Proteomes" id="UP001152484"/>
    </source>
</evidence>
<dbReference type="GO" id="GO:0000978">
    <property type="term" value="F:RNA polymerase II cis-regulatory region sequence-specific DNA binding"/>
    <property type="evidence" value="ECO:0007669"/>
    <property type="project" value="TreeGrafter"/>
</dbReference>
<dbReference type="GO" id="GO:0046983">
    <property type="term" value="F:protein dimerization activity"/>
    <property type="evidence" value="ECO:0007669"/>
    <property type="project" value="InterPro"/>
</dbReference>
<dbReference type="Pfam" id="PF00319">
    <property type="entry name" value="SRF-TF"/>
    <property type="match status" value="1"/>
</dbReference>